<comment type="caution">
    <text evidence="1">The sequence shown here is derived from an EMBL/GenBank/DDBJ whole genome shotgun (WGS) entry which is preliminary data.</text>
</comment>
<name>A0A7W7W1W8_9ACTN</name>
<protein>
    <submittedName>
        <fullName evidence="1">Uncharacterized protein</fullName>
    </submittedName>
</protein>
<dbReference type="Proteomes" id="UP000523007">
    <property type="component" value="Unassembled WGS sequence"/>
</dbReference>
<dbReference type="AlphaFoldDB" id="A0A7W7W1W8"/>
<evidence type="ECO:0000313" key="2">
    <source>
        <dbReference type="Proteomes" id="UP000523007"/>
    </source>
</evidence>
<sequence>MTLTPTERHTLRDLVDELIAATEDRTYWLGTVRETSLEVRELLTRHDDSESPTVKRVTANWKCPAPGCRFAAINPIGHPCPL</sequence>
<evidence type="ECO:0000313" key="1">
    <source>
        <dbReference type="EMBL" id="MBB4931096.1"/>
    </source>
</evidence>
<accession>A0A7W7W1W8</accession>
<gene>
    <name evidence="1" type="ORF">F4561_001916</name>
</gene>
<reference evidence="1 2" key="1">
    <citation type="submission" date="2020-08" db="EMBL/GenBank/DDBJ databases">
        <title>Sequencing the genomes of 1000 actinobacteria strains.</title>
        <authorList>
            <person name="Klenk H.-P."/>
        </authorList>
    </citation>
    <scope>NUCLEOTIDE SEQUENCE [LARGE SCALE GENOMIC DNA]</scope>
    <source>
        <strain evidence="1 2">DSM 102030</strain>
    </source>
</reference>
<organism evidence="1 2">
    <name type="scientific">Lipingzhangella halophila</name>
    <dbReference type="NCBI Taxonomy" id="1783352"/>
    <lineage>
        <taxon>Bacteria</taxon>
        <taxon>Bacillati</taxon>
        <taxon>Actinomycetota</taxon>
        <taxon>Actinomycetes</taxon>
        <taxon>Streptosporangiales</taxon>
        <taxon>Nocardiopsidaceae</taxon>
        <taxon>Lipingzhangella</taxon>
    </lineage>
</organism>
<dbReference type="RefSeq" id="WP_184576781.1">
    <property type="nucleotide sequence ID" value="NZ_JACHJT010000001.1"/>
</dbReference>
<keyword evidence="2" id="KW-1185">Reference proteome</keyword>
<proteinExistence type="predicted"/>
<dbReference type="EMBL" id="JACHJT010000001">
    <property type="protein sequence ID" value="MBB4931096.1"/>
    <property type="molecule type" value="Genomic_DNA"/>
</dbReference>